<dbReference type="Proteomes" id="UP000298681">
    <property type="component" value="Unassembled WGS sequence"/>
</dbReference>
<dbReference type="SMART" id="SM00065">
    <property type="entry name" value="GAF"/>
    <property type="match status" value="1"/>
</dbReference>
<keyword evidence="3" id="KW-0157">Chromophore</keyword>
<dbReference type="EMBL" id="SPUH01000002">
    <property type="protein sequence ID" value="TKS53154.1"/>
    <property type="molecule type" value="Genomic_DNA"/>
</dbReference>
<evidence type="ECO:0000256" key="2">
    <source>
        <dbReference type="ARBA" id="ARBA00022606"/>
    </source>
</evidence>
<keyword evidence="4" id="KW-0675">Receptor</keyword>
<dbReference type="PANTHER" id="PTHR43065">
    <property type="entry name" value="SENSOR HISTIDINE KINASE"/>
    <property type="match status" value="1"/>
</dbReference>
<feature type="region of interest" description="Disordered" evidence="5">
    <location>
        <begin position="45"/>
        <end position="67"/>
    </location>
</feature>
<reference evidence="7 8" key="1">
    <citation type="submission" date="2019-01" db="EMBL/GenBank/DDBJ databases">
        <authorList>
            <person name="Zhang S."/>
        </authorList>
    </citation>
    <scope>NUCLEOTIDE SEQUENCE [LARGE SCALE GENOMIC DNA]</scope>
    <source>
        <strain evidence="7 8">1626</strain>
    </source>
</reference>
<dbReference type="GO" id="GO:0009584">
    <property type="term" value="P:detection of visible light"/>
    <property type="evidence" value="ECO:0007669"/>
    <property type="project" value="InterPro"/>
</dbReference>
<evidence type="ECO:0000256" key="5">
    <source>
        <dbReference type="SAM" id="MobiDB-lite"/>
    </source>
</evidence>
<sequence length="657" mass="72858">MAVRDCRQQHGRARAGPRRASPGAHCRTWRDLPRPPCHRWRVARRSAATAGARPHRHARSAARQGRARRVCRRRSLPAPRALYGRTAMSNPLDRALSACAREPIHQSGAIQPHGYLISCALPDWTIRHVSANIEAVTGFAPEDMLRQSLREFFTGDLIEPIAETIAFAEAGAPPQRAAIGNIGPMAQLCDIGVHVADGLVHIEIEVQPQNASAERSPTMTAQAMISRLAGHDDADGFNQQVVEQVRQLTGYDRVMIYRFRHDNAGEVVAECRDPAMPSYMGLRYPASDIPAQARALYLRNRVRVIPDVSYVPVPIVPDRHVSGEPLDLGQHALRSVSPVHMEYLRNMDVAASTSISIVVGGRLWGLIACHHRTPRRLSPGVRASADLFGLFVSMRIAAREQQLALIYEDESRLVRDTLAMRLDAAPDPRLALPDNLDLLCRAVDSDGVALFQHGQWHTAGRAPDAAAKPQLARWVDRATAPGVLATATAGDWLGDLDGDGLAGVLAVPLDPATEDWLFFFRCEEVEEVRWAGRPDEPMQLDASGNRLGPRRSFAAWHEIVRGRSVPWSDADFRTADRLSMLLRERYRRSQLHVEVSDLRARRTRVEVRDQRERLLRLSELLDGLVHVGPDEAARLAARISVLETELQLLIASETGGR</sequence>
<evidence type="ECO:0000256" key="4">
    <source>
        <dbReference type="ARBA" id="ARBA00023170"/>
    </source>
</evidence>
<dbReference type="SUPFAM" id="SSF55781">
    <property type="entry name" value="GAF domain-like"/>
    <property type="match status" value="2"/>
</dbReference>
<dbReference type="InterPro" id="IPR001294">
    <property type="entry name" value="Phytochrome"/>
</dbReference>
<dbReference type="InterPro" id="IPR029016">
    <property type="entry name" value="GAF-like_dom_sf"/>
</dbReference>
<protein>
    <submittedName>
        <fullName evidence="7">GAF domain-containing protein</fullName>
    </submittedName>
</protein>
<dbReference type="PROSITE" id="PS50046">
    <property type="entry name" value="PHYTOCHROME_2"/>
    <property type="match status" value="1"/>
</dbReference>
<dbReference type="InterPro" id="IPR035965">
    <property type="entry name" value="PAS-like_dom_sf"/>
</dbReference>
<dbReference type="InterPro" id="IPR013515">
    <property type="entry name" value="Phytochrome_cen-reg"/>
</dbReference>
<dbReference type="Gene3D" id="3.30.450.20">
    <property type="entry name" value="PAS domain"/>
    <property type="match status" value="1"/>
</dbReference>
<feature type="region of interest" description="Disordered" evidence="5">
    <location>
        <begin position="1"/>
        <end position="27"/>
    </location>
</feature>
<dbReference type="GO" id="GO:0006355">
    <property type="term" value="P:regulation of DNA-templated transcription"/>
    <property type="evidence" value="ECO:0007669"/>
    <property type="project" value="InterPro"/>
</dbReference>
<dbReference type="InterPro" id="IPR003018">
    <property type="entry name" value="GAF"/>
</dbReference>
<evidence type="ECO:0000256" key="3">
    <source>
        <dbReference type="ARBA" id="ARBA00022991"/>
    </source>
</evidence>
<feature type="domain" description="Phytochrome chromophore attachment site" evidence="6">
    <location>
        <begin position="233"/>
        <end position="379"/>
    </location>
</feature>
<proteinExistence type="predicted"/>
<organism evidence="7 8">
    <name type="scientific">Luteimonas yindakuii</name>
    <dbReference type="NCBI Taxonomy" id="2565782"/>
    <lineage>
        <taxon>Bacteria</taxon>
        <taxon>Pseudomonadati</taxon>
        <taxon>Pseudomonadota</taxon>
        <taxon>Gammaproteobacteria</taxon>
        <taxon>Lysobacterales</taxon>
        <taxon>Lysobacteraceae</taxon>
        <taxon>Luteimonas</taxon>
    </lineage>
</organism>
<dbReference type="Gene3D" id="3.30.450.40">
    <property type="match status" value="1"/>
</dbReference>
<keyword evidence="1" id="KW-0600">Photoreceptor protein</keyword>
<accession>A0A4Z1R0L1</accession>
<feature type="compositionally biased region" description="Basic residues" evidence="5">
    <location>
        <begin position="53"/>
        <end position="67"/>
    </location>
</feature>
<dbReference type="InterPro" id="IPR043150">
    <property type="entry name" value="Phytochrome_PHY_sf"/>
</dbReference>
<dbReference type="Pfam" id="PF01590">
    <property type="entry name" value="GAF"/>
    <property type="match status" value="1"/>
</dbReference>
<dbReference type="AlphaFoldDB" id="A0A4Z1R0L1"/>
<dbReference type="Gene3D" id="3.30.450.270">
    <property type="match status" value="1"/>
</dbReference>
<evidence type="ECO:0000313" key="8">
    <source>
        <dbReference type="Proteomes" id="UP000298681"/>
    </source>
</evidence>
<keyword evidence="8" id="KW-1185">Reference proteome</keyword>
<comment type="caution">
    <text evidence="7">The sequence shown here is derived from an EMBL/GenBank/DDBJ whole genome shotgun (WGS) entry which is preliminary data.</text>
</comment>
<dbReference type="PRINTS" id="PR01033">
    <property type="entry name" value="PHYTOCHROME"/>
</dbReference>
<evidence type="ECO:0000259" key="6">
    <source>
        <dbReference type="PROSITE" id="PS50046"/>
    </source>
</evidence>
<dbReference type="Pfam" id="PF00360">
    <property type="entry name" value="PHY"/>
    <property type="match status" value="1"/>
</dbReference>
<evidence type="ECO:0000256" key="1">
    <source>
        <dbReference type="ARBA" id="ARBA00022543"/>
    </source>
</evidence>
<evidence type="ECO:0000313" key="7">
    <source>
        <dbReference type="EMBL" id="TKS53154.1"/>
    </source>
</evidence>
<dbReference type="SUPFAM" id="SSF55785">
    <property type="entry name" value="PYP-like sensor domain (PAS domain)"/>
    <property type="match status" value="1"/>
</dbReference>
<dbReference type="GO" id="GO:0009881">
    <property type="term" value="F:photoreceptor activity"/>
    <property type="evidence" value="ECO:0007669"/>
    <property type="project" value="UniProtKB-KW"/>
</dbReference>
<dbReference type="PANTHER" id="PTHR43065:SF42">
    <property type="entry name" value="TWO-COMPONENT SENSOR PPRA"/>
    <property type="match status" value="1"/>
</dbReference>
<keyword evidence="2" id="KW-0716">Sensory transduction</keyword>
<dbReference type="InterPro" id="IPR013654">
    <property type="entry name" value="PAS_2"/>
</dbReference>
<name>A0A4Z1R0L1_9GAMM</name>
<dbReference type="InterPro" id="IPR016132">
    <property type="entry name" value="Phyto_chromo_attachment"/>
</dbReference>
<gene>
    <name evidence="7" type="ORF">E4582_13300</name>
</gene>
<dbReference type="Pfam" id="PF08446">
    <property type="entry name" value="PAS_2"/>
    <property type="match status" value="1"/>
</dbReference>